<gene>
    <name evidence="2" type="ORF">GCM10023351_21970</name>
</gene>
<name>A0ABP9A989_9MICO</name>
<dbReference type="Proteomes" id="UP001501645">
    <property type="component" value="Unassembled WGS sequence"/>
</dbReference>
<accession>A0ABP9A989</accession>
<dbReference type="Gene3D" id="1.10.10.10">
    <property type="entry name" value="Winged helix-like DNA-binding domain superfamily/Winged helix DNA-binding domain"/>
    <property type="match status" value="1"/>
</dbReference>
<evidence type="ECO:0000313" key="3">
    <source>
        <dbReference type="Proteomes" id="UP001501645"/>
    </source>
</evidence>
<dbReference type="InterPro" id="IPR036388">
    <property type="entry name" value="WH-like_DNA-bd_sf"/>
</dbReference>
<keyword evidence="3" id="KW-1185">Reference proteome</keyword>
<dbReference type="Pfam" id="PF12802">
    <property type="entry name" value="MarR_2"/>
    <property type="match status" value="1"/>
</dbReference>
<feature type="domain" description="HTH marR-type" evidence="1">
    <location>
        <begin position="1"/>
        <end position="134"/>
    </location>
</feature>
<dbReference type="InterPro" id="IPR036390">
    <property type="entry name" value="WH_DNA-bd_sf"/>
</dbReference>
<dbReference type="InterPro" id="IPR000835">
    <property type="entry name" value="HTH_MarR-typ"/>
</dbReference>
<proteinExistence type="predicted"/>
<sequence>MSDDVVRAIQDLRQAEARLSRRRQASRALGDLDLAAIRVVVEAAVDGRDLTPTELAERLQVSSASVTALLRRLEAGGRVALRANPADRRSKFVVPLDGAGGAGDPVSDGVARAAVALTDGERAVVARFLRRVVDEVDAAWQPEMSGR</sequence>
<comment type="caution">
    <text evidence="2">The sequence shown here is derived from an EMBL/GenBank/DDBJ whole genome shotgun (WGS) entry which is preliminary data.</text>
</comment>
<protein>
    <recommendedName>
        <fullName evidence="1">HTH marR-type domain-containing protein</fullName>
    </recommendedName>
</protein>
<reference evidence="3" key="1">
    <citation type="journal article" date="2019" name="Int. J. Syst. Evol. Microbiol.">
        <title>The Global Catalogue of Microorganisms (GCM) 10K type strain sequencing project: providing services to taxonomists for standard genome sequencing and annotation.</title>
        <authorList>
            <consortium name="The Broad Institute Genomics Platform"/>
            <consortium name="The Broad Institute Genome Sequencing Center for Infectious Disease"/>
            <person name="Wu L."/>
            <person name="Ma J."/>
        </authorList>
    </citation>
    <scope>NUCLEOTIDE SEQUENCE [LARGE SCALE GENOMIC DNA]</scope>
    <source>
        <strain evidence="3">JCM 18537</strain>
    </source>
</reference>
<dbReference type="PROSITE" id="PS50995">
    <property type="entry name" value="HTH_MARR_2"/>
    <property type="match status" value="1"/>
</dbReference>
<evidence type="ECO:0000259" key="1">
    <source>
        <dbReference type="PROSITE" id="PS50995"/>
    </source>
</evidence>
<dbReference type="EMBL" id="BAABKO010000003">
    <property type="protein sequence ID" value="GAA4776828.1"/>
    <property type="molecule type" value="Genomic_DNA"/>
</dbReference>
<dbReference type="SMART" id="SM00347">
    <property type="entry name" value="HTH_MARR"/>
    <property type="match status" value="1"/>
</dbReference>
<evidence type="ECO:0000313" key="2">
    <source>
        <dbReference type="EMBL" id="GAA4776828.1"/>
    </source>
</evidence>
<dbReference type="SUPFAM" id="SSF46785">
    <property type="entry name" value="Winged helix' DNA-binding domain"/>
    <property type="match status" value="1"/>
</dbReference>
<dbReference type="RefSeq" id="WP_345439069.1">
    <property type="nucleotide sequence ID" value="NZ_BAABKO010000003.1"/>
</dbReference>
<organism evidence="2 3">
    <name type="scientific">Microbacterium gilvum</name>
    <dbReference type="NCBI Taxonomy" id="1336204"/>
    <lineage>
        <taxon>Bacteria</taxon>
        <taxon>Bacillati</taxon>
        <taxon>Actinomycetota</taxon>
        <taxon>Actinomycetes</taxon>
        <taxon>Micrococcales</taxon>
        <taxon>Microbacteriaceae</taxon>
        <taxon>Microbacterium</taxon>
    </lineage>
</organism>